<dbReference type="EMBL" id="LAZR01013525">
    <property type="protein sequence ID" value="KKM21552.1"/>
    <property type="molecule type" value="Genomic_DNA"/>
</dbReference>
<dbReference type="AlphaFoldDB" id="A0A0F9I219"/>
<protein>
    <submittedName>
        <fullName evidence="1">Uncharacterized protein</fullName>
    </submittedName>
</protein>
<comment type="caution">
    <text evidence="1">The sequence shown here is derived from an EMBL/GenBank/DDBJ whole genome shotgun (WGS) entry which is preliminary data.</text>
</comment>
<sequence>MANVGRPSKLTSKVRKRLLDAIRTGNRYEAACTYAGITYTTLRRWILTGEEAKSGKYREFCEALTRAEAEAEVRMVAQWQKHMPEDWRAIRDFLERRHPDAWGKKLAVTLEDKRKVVDELIAGLSEKAQRQVLEALAEGERL</sequence>
<reference evidence="1" key="1">
    <citation type="journal article" date="2015" name="Nature">
        <title>Complex archaea that bridge the gap between prokaryotes and eukaryotes.</title>
        <authorList>
            <person name="Spang A."/>
            <person name="Saw J.H."/>
            <person name="Jorgensen S.L."/>
            <person name="Zaremba-Niedzwiedzka K."/>
            <person name="Martijn J."/>
            <person name="Lind A.E."/>
            <person name="van Eijk R."/>
            <person name="Schleper C."/>
            <person name="Guy L."/>
            <person name="Ettema T.J."/>
        </authorList>
    </citation>
    <scope>NUCLEOTIDE SEQUENCE</scope>
</reference>
<proteinExistence type="predicted"/>
<dbReference type="Gene3D" id="1.10.10.60">
    <property type="entry name" value="Homeodomain-like"/>
    <property type="match status" value="1"/>
</dbReference>
<accession>A0A0F9I219</accession>
<organism evidence="1">
    <name type="scientific">marine sediment metagenome</name>
    <dbReference type="NCBI Taxonomy" id="412755"/>
    <lineage>
        <taxon>unclassified sequences</taxon>
        <taxon>metagenomes</taxon>
        <taxon>ecological metagenomes</taxon>
    </lineage>
</organism>
<name>A0A0F9I219_9ZZZZ</name>
<gene>
    <name evidence="1" type="ORF">LCGC14_1634310</name>
</gene>
<evidence type="ECO:0000313" key="1">
    <source>
        <dbReference type="EMBL" id="KKM21552.1"/>
    </source>
</evidence>